<evidence type="ECO:0008006" key="8">
    <source>
        <dbReference type="Google" id="ProtNLM"/>
    </source>
</evidence>
<dbReference type="OrthoDB" id="323926at2"/>
<dbReference type="PANTHER" id="PTHR11496">
    <property type="entry name" value="ALCOHOL DEHYDROGENASE"/>
    <property type="match status" value="1"/>
</dbReference>
<dbReference type="KEGG" id="tes:BW730_00195"/>
<dbReference type="STRING" id="1332264.BW730_00195"/>
<dbReference type="Proteomes" id="UP000188145">
    <property type="component" value="Chromosome"/>
</dbReference>
<gene>
    <name evidence="6" type="ORF">BW730_00195</name>
</gene>
<dbReference type="Gene3D" id="1.20.1090.10">
    <property type="entry name" value="Dehydroquinate synthase-like - alpha domain"/>
    <property type="match status" value="1"/>
</dbReference>
<dbReference type="InterPro" id="IPR025877">
    <property type="entry name" value="MobA-like_NTP_Trfase"/>
</dbReference>
<dbReference type="AlphaFoldDB" id="A0A1Q2CJB5"/>
<keyword evidence="1" id="KW-0560">Oxidoreductase</keyword>
<evidence type="ECO:0000259" key="4">
    <source>
        <dbReference type="Pfam" id="PF12804"/>
    </source>
</evidence>
<dbReference type="GO" id="GO:0046872">
    <property type="term" value="F:metal ion binding"/>
    <property type="evidence" value="ECO:0007669"/>
    <property type="project" value="InterPro"/>
</dbReference>
<evidence type="ECO:0000313" key="7">
    <source>
        <dbReference type="Proteomes" id="UP000188145"/>
    </source>
</evidence>
<evidence type="ECO:0000313" key="6">
    <source>
        <dbReference type="EMBL" id="AQP46228.1"/>
    </source>
</evidence>
<dbReference type="InterPro" id="IPR035873">
    <property type="entry name" value="PhpC"/>
</dbReference>
<protein>
    <recommendedName>
        <fullName evidence="8">Alcohol dehydrogenase iron-type/glycerol dehydrogenase GldA domain-containing protein</fullName>
    </recommendedName>
</protein>
<dbReference type="SUPFAM" id="SSF53448">
    <property type="entry name" value="Nucleotide-diphospho-sugar transferases"/>
    <property type="match status" value="1"/>
</dbReference>
<accession>A0A1Q2CJB5</accession>
<evidence type="ECO:0000259" key="3">
    <source>
        <dbReference type="Pfam" id="PF04991"/>
    </source>
</evidence>
<dbReference type="RefSeq" id="WP_077684544.1">
    <property type="nucleotide sequence ID" value="NZ_CP019606.1"/>
</dbReference>
<proteinExistence type="predicted"/>
<dbReference type="Pfam" id="PF25137">
    <property type="entry name" value="ADH_Fe_C"/>
    <property type="match status" value="1"/>
</dbReference>
<keyword evidence="7" id="KW-1185">Reference proteome</keyword>
<dbReference type="InterPro" id="IPR007074">
    <property type="entry name" value="LicD/FKTN/FKRP_NTP_transf"/>
</dbReference>
<dbReference type="GO" id="GO:0016779">
    <property type="term" value="F:nucleotidyltransferase activity"/>
    <property type="evidence" value="ECO:0007669"/>
    <property type="project" value="UniProtKB-ARBA"/>
</dbReference>
<feature type="domain" description="Alcohol dehydrogenase iron-type/glycerol dehydrogenase GldA" evidence="2">
    <location>
        <begin position="245"/>
        <end position="403"/>
    </location>
</feature>
<dbReference type="SUPFAM" id="SSF56796">
    <property type="entry name" value="Dehydroquinate synthase-like"/>
    <property type="match status" value="1"/>
</dbReference>
<dbReference type="InterPro" id="IPR001670">
    <property type="entry name" value="ADH_Fe/GldA"/>
</dbReference>
<dbReference type="GO" id="GO:0004022">
    <property type="term" value="F:alcohol dehydrogenase (NAD+) activity"/>
    <property type="evidence" value="ECO:0007669"/>
    <property type="project" value="TreeGrafter"/>
</dbReference>
<dbReference type="Pfam" id="PF04991">
    <property type="entry name" value="LicD"/>
    <property type="match status" value="1"/>
</dbReference>
<evidence type="ECO:0000256" key="1">
    <source>
        <dbReference type="ARBA" id="ARBA00023002"/>
    </source>
</evidence>
<feature type="domain" description="MobA-like NTP transferase" evidence="4">
    <location>
        <begin position="4"/>
        <end position="123"/>
    </location>
</feature>
<feature type="domain" description="LicD/FKTN/FKRP nucleotidyltransferase" evidence="3">
    <location>
        <begin position="651"/>
        <end position="877"/>
    </location>
</feature>
<dbReference type="GO" id="GO:0017000">
    <property type="term" value="P:antibiotic biosynthetic process"/>
    <property type="evidence" value="ECO:0007669"/>
    <property type="project" value="InterPro"/>
</dbReference>
<evidence type="ECO:0000259" key="2">
    <source>
        <dbReference type="Pfam" id="PF00465"/>
    </source>
</evidence>
<dbReference type="Pfam" id="PF00465">
    <property type="entry name" value="Fe-ADH"/>
    <property type="match status" value="1"/>
</dbReference>
<dbReference type="FunFam" id="3.40.50.1970:FF:000003">
    <property type="entry name" value="Alcohol dehydrogenase, iron-containing"/>
    <property type="match status" value="1"/>
</dbReference>
<dbReference type="CDD" id="cd08182">
    <property type="entry name" value="HEPD"/>
    <property type="match status" value="1"/>
</dbReference>
<dbReference type="InterPro" id="IPR056798">
    <property type="entry name" value="ADH_Fe_C"/>
</dbReference>
<dbReference type="Gene3D" id="3.40.50.1970">
    <property type="match status" value="1"/>
</dbReference>
<dbReference type="EMBL" id="CP019606">
    <property type="protein sequence ID" value="AQP46228.1"/>
    <property type="molecule type" value="Genomic_DNA"/>
</dbReference>
<dbReference type="PANTHER" id="PTHR11496:SF103">
    <property type="entry name" value="DEHYDROGENASE, PUTATIVE-RELATED"/>
    <property type="match status" value="1"/>
</dbReference>
<feature type="domain" description="Fe-containing alcohol dehydrogenase-like C-terminal" evidence="5">
    <location>
        <begin position="417"/>
        <end position="558"/>
    </location>
</feature>
<evidence type="ECO:0000259" key="5">
    <source>
        <dbReference type="Pfam" id="PF25137"/>
    </source>
</evidence>
<sequence length="915" mass="99825">MKALIFNSGVGNRMGEFTRDNHKSMATLSNGETIFGRQLRLLVAEGISEVVVTTGPHVEQLRAVADDPRFGDLVVTFVPNDRYLETNYIYSMYLARGHLDSDVIMLHGDLVFTAGALRAILADERTDLGAVNASLPLPEKDFKARIRNDAIVEVSVAIDGPDCVAFQPMYKLSREVLAAWLARVDDYVAAGTTSVYAENALNEIAEGLAIRPFSYDGHLVAEVDTLDDLASVSAEVRVLDAAEQTVLTGEGAAQALIAELNRRGVRRLLVVAGTAFHQSVIRRALDEASVGYVTFAGYSPNPRQEEVAAGVTEYRAQGCDAILAVGGGSAMDVAKCVALLVSSEGTGYPEWGEPLAARVPLFAAPTTAGTGSESTHFAVVYIDGVKHSIAHDAILPDLVVLEPELLRALPEYHKKASLLDALAQCVESVWALSATPRSRAYAVEGIRLILANFFPYFHKSGRFDAKAANAMQQAANLSGRAINLTKTTAAHAMSYGLTTTFGLAHGHAAVLSLRGVWRQYIAAARSSADDEATERLRGALDVLASAFAVKTWEEAPEKLDIMLSALALPDPVDVDLLVAGVNLERLGNSPIRSSEADLRRSYDFALGLRQSPVIGGGKNRKPAGVDLITPRELPELQAVELGILKAFDAYCEEQGLRYYLSEGSMLGAVRHGGMIPWDDDIDVMMPRAEFDRLAALARDGKLPEGFNLDCFQTNPRHWVLGAKFQMTAPSRFVQPQVSHLATHCGPHIDIFTVDDVRRPHGWKFRTQAYALRGLRRALFMSSGRSRGLRKNLLARVPIFIVTKLLPTRAFHNLIVYLQAGFNSGPGSEHQANLCSYYPLEREVFPTEWFGDGRRVDFDGVSTVIPDRAEDMLAKIYGLNYAGIPQPSVGRQRRHSFYVRSEAVGSETTSRRVKEC</sequence>
<dbReference type="InterPro" id="IPR039697">
    <property type="entry name" value="Alcohol_dehydrogenase_Fe"/>
</dbReference>
<organism evidence="6 7">
    <name type="scientific">Tessaracoccus aquimaris</name>
    <dbReference type="NCBI Taxonomy" id="1332264"/>
    <lineage>
        <taxon>Bacteria</taxon>
        <taxon>Bacillati</taxon>
        <taxon>Actinomycetota</taxon>
        <taxon>Actinomycetes</taxon>
        <taxon>Propionibacteriales</taxon>
        <taxon>Propionibacteriaceae</taxon>
        <taxon>Tessaracoccus</taxon>
    </lineage>
</organism>
<reference evidence="7" key="1">
    <citation type="submission" date="2017-02" db="EMBL/GenBank/DDBJ databases">
        <title>Tessaracoccus aquaemaris sp. nov., isolated from the intestine of a Korean rockfish, Sebastes schlegelii, in a marine aquaculture pond.</title>
        <authorList>
            <person name="Tak E.J."/>
            <person name="Bae J.-W."/>
        </authorList>
    </citation>
    <scope>NUCLEOTIDE SEQUENCE [LARGE SCALE GENOMIC DNA]</scope>
    <source>
        <strain evidence="7">NSG39</strain>
    </source>
</reference>
<dbReference type="InterPro" id="IPR029044">
    <property type="entry name" value="Nucleotide-diphossugar_trans"/>
</dbReference>
<dbReference type="GO" id="GO:0009100">
    <property type="term" value="P:glycoprotein metabolic process"/>
    <property type="evidence" value="ECO:0007669"/>
    <property type="project" value="UniProtKB-ARBA"/>
</dbReference>
<dbReference type="Gene3D" id="3.90.550.10">
    <property type="entry name" value="Spore Coat Polysaccharide Biosynthesis Protein SpsA, Chain A"/>
    <property type="match status" value="1"/>
</dbReference>
<dbReference type="Pfam" id="PF12804">
    <property type="entry name" value="NTP_transf_3"/>
    <property type="match status" value="1"/>
</dbReference>
<name>A0A1Q2CJB5_9ACTN</name>